<proteinExistence type="predicted"/>
<dbReference type="AlphaFoldDB" id="W2PN90"/>
<accession>W2PN90</accession>
<sequence>MTPDVTICDSKCIVSLIERTALAENKCGAANFKNTFSVVNTKSAGGNTGATESSSSAEDKYLTQGTGRVRLQQ</sequence>
<evidence type="ECO:0000256" key="1">
    <source>
        <dbReference type="SAM" id="MobiDB-lite"/>
    </source>
</evidence>
<dbReference type="GeneID" id="20192652"/>
<protein>
    <submittedName>
        <fullName evidence="2">Uncharacterized protein</fullName>
    </submittedName>
</protein>
<organism evidence="2 3">
    <name type="scientific">Phytophthora nicotianae (strain INRA-310)</name>
    <name type="common">Phytophthora parasitica</name>
    <dbReference type="NCBI Taxonomy" id="761204"/>
    <lineage>
        <taxon>Eukaryota</taxon>
        <taxon>Sar</taxon>
        <taxon>Stramenopiles</taxon>
        <taxon>Oomycota</taxon>
        <taxon>Peronosporomycetes</taxon>
        <taxon>Peronosporales</taxon>
        <taxon>Peronosporaceae</taxon>
        <taxon>Phytophthora</taxon>
    </lineage>
</organism>
<feature type="compositionally biased region" description="Polar residues" evidence="1">
    <location>
        <begin position="43"/>
        <end position="56"/>
    </location>
</feature>
<name>W2PN90_PHYN3</name>
<evidence type="ECO:0000313" key="2">
    <source>
        <dbReference type="EMBL" id="ETN01500.1"/>
    </source>
</evidence>
<dbReference type="Proteomes" id="UP000018817">
    <property type="component" value="Unassembled WGS sequence"/>
</dbReference>
<evidence type="ECO:0000313" key="3">
    <source>
        <dbReference type="Proteomes" id="UP000018817"/>
    </source>
</evidence>
<gene>
    <name evidence="2" type="ORF">PPTG_24053</name>
</gene>
<reference evidence="3" key="1">
    <citation type="submission" date="2011-12" db="EMBL/GenBank/DDBJ databases">
        <authorList>
            <consortium name="The Broad Institute Genome Sequencing Platform"/>
            <person name="Russ C."/>
            <person name="Tyler B."/>
            <person name="Panabieres F."/>
            <person name="Shan W."/>
            <person name="Tripathy S."/>
            <person name="Grunwald N."/>
            <person name="Machado M."/>
            <person name="Young S.K."/>
            <person name="Zeng Q."/>
            <person name="Gargeya S."/>
            <person name="Fitzgerald M."/>
            <person name="Haas B."/>
            <person name="Abouelleil A."/>
            <person name="Alvarado L."/>
            <person name="Arachchi H.M."/>
            <person name="Berlin A."/>
            <person name="Chapman S.B."/>
            <person name="Gearin G."/>
            <person name="Goldberg J."/>
            <person name="Griggs A."/>
            <person name="Gujja S."/>
            <person name="Hansen M."/>
            <person name="Heiman D."/>
            <person name="Howarth C."/>
            <person name="Larimer J."/>
            <person name="Lui A."/>
            <person name="MacDonald P.J.P."/>
            <person name="McCowen C."/>
            <person name="Montmayeur A."/>
            <person name="Murphy C."/>
            <person name="Neiman D."/>
            <person name="Pearson M."/>
            <person name="Priest M."/>
            <person name="Roberts A."/>
            <person name="Saif S."/>
            <person name="Shea T."/>
            <person name="Sisk P."/>
            <person name="Stolte C."/>
            <person name="Sykes S."/>
            <person name="Wortman J."/>
            <person name="Nusbaum C."/>
            <person name="Birren B."/>
        </authorList>
    </citation>
    <scope>NUCLEOTIDE SEQUENCE [LARGE SCALE GENOMIC DNA]</scope>
    <source>
        <strain evidence="3">INRA-310</strain>
    </source>
</reference>
<dbReference type="VEuPathDB" id="FungiDB:PPTG_24053"/>
<feature type="region of interest" description="Disordered" evidence="1">
    <location>
        <begin position="43"/>
        <end position="73"/>
    </location>
</feature>
<dbReference type="EMBL" id="KI669625">
    <property type="protein sequence ID" value="ETN01500.1"/>
    <property type="molecule type" value="Genomic_DNA"/>
</dbReference>
<dbReference type="RefSeq" id="XP_008913189.1">
    <property type="nucleotide sequence ID" value="XM_008914941.1"/>
</dbReference>
<feature type="compositionally biased region" description="Polar residues" evidence="1">
    <location>
        <begin position="63"/>
        <end position="73"/>
    </location>
</feature>
<reference evidence="2 3" key="2">
    <citation type="submission" date="2013-11" db="EMBL/GenBank/DDBJ databases">
        <title>The Genome Sequence of Phytophthora parasitica INRA-310.</title>
        <authorList>
            <consortium name="The Broad Institute Genomics Platform"/>
            <person name="Russ C."/>
            <person name="Tyler B."/>
            <person name="Panabieres F."/>
            <person name="Shan W."/>
            <person name="Tripathy S."/>
            <person name="Grunwald N."/>
            <person name="Machado M."/>
            <person name="Johnson C.S."/>
            <person name="Arredondo F."/>
            <person name="Hong C."/>
            <person name="Coffey M."/>
            <person name="Young S.K."/>
            <person name="Zeng Q."/>
            <person name="Gargeya S."/>
            <person name="Fitzgerald M."/>
            <person name="Abouelleil A."/>
            <person name="Alvarado L."/>
            <person name="Chapman S.B."/>
            <person name="Gainer-Dewar J."/>
            <person name="Goldberg J."/>
            <person name="Griggs A."/>
            <person name="Gujja S."/>
            <person name="Hansen M."/>
            <person name="Howarth C."/>
            <person name="Imamovic A."/>
            <person name="Ireland A."/>
            <person name="Larimer J."/>
            <person name="McCowan C."/>
            <person name="Murphy C."/>
            <person name="Pearson M."/>
            <person name="Poon T.W."/>
            <person name="Priest M."/>
            <person name="Roberts A."/>
            <person name="Saif S."/>
            <person name="Shea T."/>
            <person name="Sykes S."/>
            <person name="Wortman J."/>
            <person name="Nusbaum C."/>
            <person name="Birren B."/>
        </authorList>
    </citation>
    <scope>NUCLEOTIDE SEQUENCE [LARGE SCALE GENOMIC DNA]</scope>
    <source>
        <strain evidence="2 3">INRA-310</strain>
    </source>
</reference>